<dbReference type="SUPFAM" id="SSF51735">
    <property type="entry name" value="NAD(P)-binding Rossmann-fold domains"/>
    <property type="match status" value="1"/>
</dbReference>
<dbReference type="GO" id="GO:0004366">
    <property type="term" value="F:glycerol-3-phosphate O-acyltransferase activity"/>
    <property type="evidence" value="ECO:0007669"/>
    <property type="project" value="TreeGrafter"/>
</dbReference>
<feature type="compositionally biased region" description="Polar residues" evidence="6">
    <location>
        <begin position="981"/>
        <end position="996"/>
    </location>
</feature>
<comment type="subcellular location">
    <subcellularLocation>
        <location evidence="1">Endomembrane system</location>
        <topology evidence="1">Peripheral membrane protein</topology>
    </subcellularLocation>
</comment>
<feature type="domain" description="Phospholipid/glycerol acyltransferase" evidence="7">
    <location>
        <begin position="685"/>
        <end position="815"/>
    </location>
</feature>
<name>A0A0G4HW80_9ALVE</name>
<dbReference type="InterPro" id="IPR013120">
    <property type="entry name" value="FAR_NAD-bd"/>
</dbReference>
<dbReference type="PANTHER" id="PTHR12563:SF17">
    <property type="entry name" value="DIHYDROXYACETONE PHOSPHATE ACYLTRANSFERASE"/>
    <property type="match status" value="1"/>
</dbReference>
<dbReference type="InterPro" id="IPR045520">
    <property type="entry name" value="GPAT/DHAPAT_C"/>
</dbReference>
<dbReference type="GO" id="GO:0031966">
    <property type="term" value="C:mitochondrial membrane"/>
    <property type="evidence" value="ECO:0007669"/>
    <property type="project" value="TreeGrafter"/>
</dbReference>
<dbReference type="CDD" id="cd07993">
    <property type="entry name" value="LPLAT_DHAPAT-like"/>
    <property type="match status" value="1"/>
</dbReference>
<dbReference type="PANTHER" id="PTHR12563">
    <property type="entry name" value="GLYCEROL-3-PHOSPHATE ACYLTRANSFERASE"/>
    <property type="match status" value="1"/>
</dbReference>
<feature type="region of interest" description="Disordered" evidence="6">
    <location>
        <begin position="582"/>
        <end position="618"/>
    </location>
</feature>
<organism evidence="8">
    <name type="scientific">Chromera velia CCMP2878</name>
    <dbReference type="NCBI Taxonomy" id="1169474"/>
    <lineage>
        <taxon>Eukaryota</taxon>
        <taxon>Sar</taxon>
        <taxon>Alveolata</taxon>
        <taxon>Colpodellida</taxon>
        <taxon>Chromeraceae</taxon>
        <taxon>Chromera</taxon>
    </lineage>
</organism>
<feature type="region of interest" description="Disordered" evidence="6">
    <location>
        <begin position="1387"/>
        <end position="1410"/>
    </location>
</feature>
<dbReference type="Pfam" id="PF07993">
    <property type="entry name" value="NAD_binding_4"/>
    <property type="match status" value="2"/>
</dbReference>
<dbReference type="InterPro" id="IPR033640">
    <property type="entry name" value="FAR_C"/>
</dbReference>
<evidence type="ECO:0000313" key="8">
    <source>
        <dbReference type="EMBL" id="CEM48728.1"/>
    </source>
</evidence>
<comment type="similarity">
    <text evidence="2">Belongs to the GPAT/DAPAT family.</text>
</comment>
<dbReference type="Pfam" id="PF01553">
    <property type="entry name" value="Acyltransferase"/>
    <property type="match status" value="1"/>
</dbReference>
<dbReference type="Gene3D" id="3.40.50.720">
    <property type="entry name" value="NAD(P)-binding Rossmann-like Domain"/>
    <property type="match status" value="1"/>
</dbReference>
<dbReference type="CDD" id="cd05236">
    <property type="entry name" value="FAR-N_SDR_e"/>
    <property type="match status" value="1"/>
</dbReference>
<evidence type="ECO:0000256" key="4">
    <source>
        <dbReference type="ARBA" id="ARBA00023136"/>
    </source>
</evidence>
<dbReference type="CDD" id="cd09071">
    <property type="entry name" value="FAR_C"/>
    <property type="match status" value="1"/>
</dbReference>
<accession>A0A0G4HW80</accession>
<dbReference type="InterPro" id="IPR041728">
    <property type="entry name" value="GPAT/DHAPAT_LPLAT"/>
</dbReference>
<feature type="compositionally biased region" description="Basic and acidic residues" evidence="6">
    <location>
        <begin position="597"/>
        <end position="618"/>
    </location>
</feature>
<evidence type="ECO:0000256" key="5">
    <source>
        <dbReference type="ARBA" id="ARBA00023315"/>
    </source>
</evidence>
<feature type="region of interest" description="Disordered" evidence="6">
    <location>
        <begin position="916"/>
        <end position="996"/>
    </location>
</feature>
<keyword evidence="3" id="KW-0808">Transferase</keyword>
<dbReference type="Pfam" id="PF19277">
    <property type="entry name" value="GPAT_C"/>
    <property type="match status" value="2"/>
</dbReference>
<dbReference type="InterPro" id="IPR002123">
    <property type="entry name" value="Plipid/glycerol_acylTrfase"/>
</dbReference>
<gene>
    <name evidence="8" type="ORF">Cvel_9000</name>
</gene>
<protein>
    <recommendedName>
        <fullName evidence="7">Phospholipid/glycerol acyltransferase domain-containing protein</fullName>
    </recommendedName>
</protein>
<dbReference type="VEuPathDB" id="CryptoDB:Cvel_9000"/>
<dbReference type="GO" id="GO:0012505">
    <property type="term" value="C:endomembrane system"/>
    <property type="evidence" value="ECO:0007669"/>
    <property type="project" value="UniProtKB-SubCell"/>
</dbReference>
<reference evidence="8" key="1">
    <citation type="submission" date="2014-11" db="EMBL/GenBank/DDBJ databases">
        <authorList>
            <person name="Otto D Thomas"/>
            <person name="Naeem Raeece"/>
        </authorList>
    </citation>
    <scope>NUCLEOTIDE SEQUENCE</scope>
</reference>
<dbReference type="GO" id="GO:0008654">
    <property type="term" value="P:phospholipid biosynthetic process"/>
    <property type="evidence" value="ECO:0007669"/>
    <property type="project" value="TreeGrafter"/>
</dbReference>
<feature type="compositionally biased region" description="Basic and acidic residues" evidence="6">
    <location>
        <begin position="916"/>
        <end position="925"/>
    </location>
</feature>
<sequence length="1511" mass="166663">MTGVAGFYKDQTVLITGCSGFVGKVVLEKILRCCPVRKIFALIRVPETAALSGREGALERFRSDVLLSEAFDPLRKLKGGSEETFDRAFLSVVEPVAGDLLKPRIGLSEEDWRRVTEETTVIIHCAASIVFTAPIADAVSINVWGTLRVFHLAQCCRALKAMVHVSTCYVNAHTPGGKENPLEEKLVELPFDPYEFLLEVAGEGEKQRKRAVRKEDDLRGWPNSYTLSKALTEVLLSHALQGTFSSEQALRAAGGDVSCLPMPPQQGSTFPLLILRPSIVGCCTKLPMAGWVDTVSAAGALFLTASLGVVKVVRGDQDLVGDLVPCDLVANAIVAGPWWLMKERPLRPSQPLRIVQVGTSHDNPLQWRLCVEILLPFFRLNPSERLVRRPSFVLTKSWAVHALLQTAHNVVPHKAMQLAALLTQSRFFQKRARGMRRIRKVSSAVEAVFSHFVTREWFFQTNQLKAMSMSMQEEDRRRFPLDPCAVSWAEYLETFAFGLGRFVLKEEAPRIVPEEVEAGLFLQSNLLNHPQLKYSGTSFPTSMWALFNAPMRYTVTSQADMVHRVLQKKEIRDLIEKSATATAAKAEAEAHGPSSTQDKRLAKMGGKEKERRQRESVEEIRRRLNGDTRKFLGQMAAQFSMPTLRGFGFFLMQVCNRVFERVTVDPRQIEKFRKVQSDIKTYGPVLLLPSHRSYLDFLLVSLIAFAYDCKIPLIAAGEEFAKIGLINYVLRASGAFFIRRKLHEDDSDLYPVILREYFKEITKSHGVIEFFLEGTRSRTGLLLEPKKGLLAMALDLLFSGEVPDVQLVPISISYERILEDQSFPRELLGEKKVKESFLRILRARSALSTNYGKVNLVFGDPISVRAYADQMRGQGRSGPVPRTSALPAMASDRMEGQEKDIGSFARPTEESLRALEAGKEGREAPHSSSSSPEWKGEQRALMPPIAPSPSSSVCATKGTSSSSSASSSASPSTSASGEAHQMSQSDPRGSSTHSHSLSFLPEFDSEDFRRQVVDSVAWETVCRLGEGMVFHVVHLVACALLMHRGGVALDLLAGVCRWLHAEVVSRGGRVGGQWREDSASERFDDEVETACRVHLAELVAIRRDAIQSFVLLKGSRERPSQGGKGGTGGEDRAATARSLSLSSPEKQRNLIALCSYRNALVPLFANEACVAAALHSFGHDHAWTSGVPPGAVMERAVFLSRLFSKEWVYRNRLFEHTDGGVSVLARMEVNETLERTEGSGNIRFAQEGGGRAALLLSFAWPLAESYWLAAVSLRSLLPRRLPKPSRGVPGGGLAILGGLTLRGGGQGAPTGQLVEGAGTGWEVWGEGNLMSARRLVGHAQFLGERLLAERAVSFEESVIIPSLKFGLDAFVDLGVLEFEDIRKRIDRDRGASSSSSSREERGEGMENRPAEVPLAGAAFARARERNLRSRGGVAQQFVKDEGLRLGLSGVYRQEENLRVFCDKLKEFRREGGSGSHIGEDLSLSRGSGFFRREGRVGAGWQHSGLPLVARL</sequence>
<proteinExistence type="inferred from homology"/>
<dbReference type="EMBL" id="CDMZ01004133">
    <property type="protein sequence ID" value="CEM48728.1"/>
    <property type="molecule type" value="Genomic_DNA"/>
</dbReference>
<dbReference type="GO" id="GO:0006072">
    <property type="term" value="P:glycerol-3-phosphate metabolic process"/>
    <property type="evidence" value="ECO:0007669"/>
    <property type="project" value="TreeGrafter"/>
</dbReference>
<dbReference type="InterPro" id="IPR022284">
    <property type="entry name" value="GPAT/DHAPAT"/>
</dbReference>
<evidence type="ECO:0000256" key="2">
    <source>
        <dbReference type="ARBA" id="ARBA00007937"/>
    </source>
</evidence>
<feature type="region of interest" description="Disordered" evidence="6">
    <location>
        <begin position="1116"/>
        <end position="1141"/>
    </location>
</feature>
<evidence type="ECO:0000256" key="6">
    <source>
        <dbReference type="SAM" id="MobiDB-lite"/>
    </source>
</evidence>
<feature type="compositionally biased region" description="Low complexity" evidence="6">
    <location>
        <begin position="950"/>
        <end position="976"/>
    </location>
</feature>
<evidence type="ECO:0000259" key="7">
    <source>
        <dbReference type="SMART" id="SM00563"/>
    </source>
</evidence>
<dbReference type="InterPro" id="IPR036291">
    <property type="entry name" value="NAD(P)-bd_dom_sf"/>
</dbReference>
<dbReference type="SMART" id="SM00563">
    <property type="entry name" value="PlsC"/>
    <property type="match status" value="1"/>
</dbReference>
<keyword evidence="5" id="KW-0012">Acyltransferase</keyword>
<feature type="compositionally biased region" description="Basic and acidic residues" evidence="6">
    <location>
        <begin position="1397"/>
        <end position="1409"/>
    </location>
</feature>
<evidence type="ECO:0000256" key="3">
    <source>
        <dbReference type="ARBA" id="ARBA00022679"/>
    </source>
</evidence>
<keyword evidence="4" id="KW-0472">Membrane</keyword>
<dbReference type="GO" id="GO:0019432">
    <property type="term" value="P:triglyceride biosynthetic process"/>
    <property type="evidence" value="ECO:0007669"/>
    <property type="project" value="TreeGrafter"/>
</dbReference>
<dbReference type="SUPFAM" id="SSF69593">
    <property type="entry name" value="Glycerol-3-phosphate (1)-acyltransferase"/>
    <property type="match status" value="1"/>
</dbReference>
<evidence type="ECO:0000256" key="1">
    <source>
        <dbReference type="ARBA" id="ARBA00004184"/>
    </source>
</evidence>
<dbReference type="Pfam" id="PF03015">
    <property type="entry name" value="Sterile"/>
    <property type="match status" value="1"/>
</dbReference>
<dbReference type="GO" id="GO:0006631">
    <property type="term" value="P:fatty acid metabolic process"/>
    <property type="evidence" value="ECO:0007669"/>
    <property type="project" value="TreeGrafter"/>
</dbReference>